<keyword evidence="1" id="KW-1133">Transmembrane helix</keyword>
<dbReference type="AlphaFoldDB" id="A0A2P2KEF5"/>
<dbReference type="EMBL" id="GGEC01023638">
    <property type="protein sequence ID" value="MBX04122.1"/>
    <property type="molecule type" value="Transcribed_RNA"/>
</dbReference>
<protein>
    <submittedName>
        <fullName evidence="2">Uncharacterized protein</fullName>
    </submittedName>
</protein>
<evidence type="ECO:0000256" key="1">
    <source>
        <dbReference type="SAM" id="Phobius"/>
    </source>
</evidence>
<proteinExistence type="predicted"/>
<keyword evidence="1" id="KW-0812">Transmembrane</keyword>
<accession>A0A2P2KEF5</accession>
<evidence type="ECO:0000313" key="2">
    <source>
        <dbReference type="EMBL" id="MBX04122.1"/>
    </source>
</evidence>
<name>A0A2P2KEF5_RHIMU</name>
<feature type="transmembrane region" description="Helical" evidence="1">
    <location>
        <begin position="7"/>
        <end position="28"/>
    </location>
</feature>
<reference evidence="2" key="1">
    <citation type="submission" date="2018-02" db="EMBL/GenBank/DDBJ databases">
        <title>Rhizophora mucronata_Transcriptome.</title>
        <authorList>
            <person name="Meera S.P."/>
            <person name="Sreeshan A."/>
            <person name="Augustine A."/>
        </authorList>
    </citation>
    <scope>NUCLEOTIDE SEQUENCE</scope>
    <source>
        <tissue evidence="2">Leaf</tissue>
    </source>
</reference>
<sequence>MTRSCKLFSLVEVICFYGCVLWGLPTLVREAVWAFYLHSFWVSAMDFASCVETGGCIRPYVLMAL</sequence>
<organism evidence="2">
    <name type="scientific">Rhizophora mucronata</name>
    <name type="common">Asiatic mangrove</name>
    <dbReference type="NCBI Taxonomy" id="61149"/>
    <lineage>
        <taxon>Eukaryota</taxon>
        <taxon>Viridiplantae</taxon>
        <taxon>Streptophyta</taxon>
        <taxon>Embryophyta</taxon>
        <taxon>Tracheophyta</taxon>
        <taxon>Spermatophyta</taxon>
        <taxon>Magnoliopsida</taxon>
        <taxon>eudicotyledons</taxon>
        <taxon>Gunneridae</taxon>
        <taxon>Pentapetalae</taxon>
        <taxon>rosids</taxon>
        <taxon>fabids</taxon>
        <taxon>Malpighiales</taxon>
        <taxon>Rhizophoraceae</taxon>
        <taxon>Rhizophora</taxon>
    </lineage>
</organism>
<keyword evidence="1" id="KW-0472">Membrane</keyword>